<sequence>MSQFGKVIYASAEQGDCNDMKQAWKRNGLLDMRNVYLGVEVDFSGLLEEVQKRGKRKLIILDSIDYINLTKEQYQELHTIAKRYMMVFTSWSSGSSPKTQSAKDIEYMCNGKIRVEHYVAFGKMRSGGNVPYVIYEARAKQKHSFVNR</sequence>
<keyword evidence="2" id="KW-1185">Reference proteome</keyword>
<organism evidence="1 2">
    <name type="scientific">Elysia marginata</name>
    <dbReference type="NCBI Taxonomy" id="1093978"/>
    <lineage>
        <taxon>Eukaryota</taxon>
        <taxon>Metazoa</taxon>
        <taxon>Spiralia</taxon>
        <taxon>Lophotrochozoa</taxon>
        <taxon>Mollusca</taxon>
        <taxon>Gastropoda</taxon>
        <taxon>Heterobranchia</taxon>
        <taxon>Euthyneura</taxon>
        <taxon>Panpulmonata</taxon>
        <taxon>Sacoglossa</taxon>
        <taxon>Placobranchoidea</taxon>
        <taxon>Plakobranchidae</taxon>
        <taxon>Elysia</taxon>
    </lineage>
</organism>
<dbReference type="EMBL" id="BMAT01005129">
    <property type="protein sequence ID" value="GFR87973.1"/>
    <property type="molecule type" value="Genomic_DNA"/>
</dbReference>
<keyword evidence="1" id="KW-0645">Protease</keyword>
<reference evidence="1 2" key="1">
    <citation type="journal article" date="2021" name="Elife">
        <title>Chloroplast acquisition without the gene transfer in kleptoplastic sea slugs, Plakobranchus ocellatus.</title>
        <authorList>
            <person name="Maeda T."/>
            <person name="Takahashi S."/>
            <person name="Yoshida T."/>
            <person name="Shimamura S."/>
            <person name="Takaki Y."/>
            <person name="Nagai Y."/>
            <person name="Toyoda A."/>
            <person name="Suzuki Y."/>
            <person name="Arimoto A."/>
            <person name="Ishii H."/>
            <person name="Satoh N."/>
            <person name="Nishiyama T."/>
            <person name="Hasebe M."/>
            <person name="Maruyama T."/>
            <person name="Minagawa J."/>
            <person name="Obokata J."/>
            <person name="Shigenobu S."/>
        </authorList>
    </citation>
    <scope>NUCLEOTIDE SEQUENCE [LARGE SCALE GENOMIC DNA]</scope>
</reference>
<keyword evidence="1" id="KW-0378">Hydrolase</keyword>
<dbReference type="GO" id="GO:0008233">
    <property type="term" value="F:peptidase activity"/>
    <property type="evidence" value="ECO:0007669"/>
    <property type="project" value="UniProtKB-KW"/>
</dbReference>
<comment type="caution">
    <text evidence="1">The sequence shown here is derived from an EMBL/GenBank/DDBJ whole genome shotgun (WGS) entry which is preliminary data.</text>
</comment>
<proteinExistence type="predicted"/>
<name>A0AAV4GR19_9GAST</name>
<gene>
    <name evidence="1" type="ORF">ElyMa_002505800</name>
</gene>
<protein>
    <submittedName>
        <fullName evidence="1">ATP-dependent serine protease</fullName>
    </submittedName>
</protein>
<accession>A0AAV4GR19</accession>
<dbReference type="AlphaFoldDB" id="A0AAV4GR19"/>
<dbReference type="Proteomes" id="UP000762676">
    <property type="component" value="Unassembled WGS sequence"/>
</dbReference>
<evidence type="ECO:0000313" key="2">
    <source>
        <dbReference type="Proteomes" id="UP000762676"/>
    </source>
</evidence>
<dbReference type="GO" id="GO:0006508">
    <property type="term" value="P:proteolysis"/>
    <property type="evidence" value="ECO:0007669"/>
    <property type="project" value="UniProtKB-KW"/>
</dbReference>
<evidence type="ECO:0000313" key="1">
    <source>
        <dbReference type="EMBL" id="GFR87973.1"/>
    </source>
</evidence>